<comment type="cofactor">
    <cofactor evidence="7">
        <name>heme</name>
        <dbReference type="ChEBI" id="CHEBI:30413"/>
    </cofactor>
</comment>
<evidence type="ECO:0000313" key="9">
    <source>
        <dbReference type="EMBL" id="MVO08845.1"/>
    </source>
</evidence>
<dbReference type="GO" id="GO:0016705">
    <property type="term" value="F:oxidoreductase activity, acting on paired donors, with incorporation or reduction of molecular oxygen"/>
    <property type="evidence" value="ECO:0007669"/>
    <property type="project" value="InterPro"/>
</dbReference>
<dbReference type="PANTHER" id="PTHR24291">
    <property type="entry name" value="CYTOCHROME P450 FAMILY 4"/>
    <property type="match status" value="1"/>
</dbReference>
<dbReference type="InterPro" id="IPR017972">
    <property type="entry name" value="Cyt_P450_CS"/>
</dbReference>
<dbReference type="Proteomes" id="UP000431264">
    <property type="component" value="Unassembled WGS sequence"/>
</dbReference>
<dbReference type="Gene3D" id="1.10.630.10">
    <property type="entry name" value="Cytochrome P450"/>
    <property type="match status" value="1"/>
</dbReference>
<dbReference type="EMBL" id="WQLW01000003">
    <property type="protein sequence ID" value="MVO08845.1"/>
    <property type="molecule type" value="Genomic_DNA"/>
</dbReference>
<dbReference type="GO" id="GO:0005506">
    <property type="term" value="F:iron ion binding"/>
    <property type="evidence" value="ECO:0007669"/>
    <property type="project" value="InterPro"/>
</dbReference>
<comment type="similarity">
    <text evidence="1 8">Belongs to the cytochrome P450 family.</text>
</comment>
<dbReference type="SUPFAM" id="SSF48264">
    <property type="entry name" value="Cytochrome P450"/>
    <property type="match status" value="1"/>
</dbReference>
<dbReference type="Pfam" id="PF00067">
    <property type="entry name" value="p450"/>
    <property type="match status" value="1"/>
</dbReference>
<reference evidence="10" key="1">
    <citation type="submission" date="2019-05" db="EMBL/GenBank/DDBJ databases">
        <title>Flavobacterium profundi sp. nov., isolated from a deep-sea seamount.</title>
        <authorList>
            <person name="Zhang D.-C."/>
        </authorList>
    </citation>
    <scope>NUCLEOTIDE SEQUENCE [LARGE SCALE GENOMIC DNA]</scope>
    <source>
        <strain evidence="10">TP390</strain>
    </source>
</reference>
<evidence type="ECO:0000256" key="2">
    <source>
        <dbReference type="ARBA" id="ARBA00022617"/>
    </source>
</evidence>
<dbReference type="PANTHER" id="PTHR24291:SF50">
    <property type="entry name" value="BIFUNCTIONAL ALBAFLAVENONE MONOOXYGENASE_TERPENE SYNTHASE"/>
    <property type="match status" value="1"/>
</dbReference>
<dbReference type="GO" id="GO:0004497">
    <property type="term" value="F:monooxygenase activity"/>
    <property type="evidence" value="ECO:0007669"/>
    <property type="project" value="UniProtKB-KW"/>
</dbReference>
<dbReference type="OrthoDB" id="9764248at2"/>
<dbReference type="PROSITE" id="PS00086">
    <property type="entry name" value="CYTOCHROME_P450"/>
    <property type="match status" value="1"/>
</dbReference>
<dbReference type="GO" id="GO:0020037">
    <property type="term" value="F:heme binding"/>
    <property type="evidence" value="ECO:0007669"/>
    <property type="project" value="InterPro"/>
</dbReference>
<protein>
    <submittedName>
        <fullName evidence="9">Cytochrome P450</fullName>
    </submittedName>
</protein>
<comment type="caution">
    <text evidence="9">The sequence shown here is derived from an EMBL/GenBank/DDBJ whole genome shotgun (WGS) entry which is preliminary data.</text>
</comment>
<dbReference type="InterPro" id="IPR050196">
    <property type="entry name" value="Cytochrome_P450_Monoox"/>
</dbReference>
<dbReference type="PRINTS" id="PR00463">
    <property type="entry name" value="EP450I"/>
</dbReference>
<evidence type="ECO:0000256" key="7">
    <source>
        <dbReference type="PIRSR" id="PIRSR602401-1"/>
    </source>
</evidence>
<keyword evidence="3 7" id="KW-0479">Metal-binding</keyword>
<keyword evidence="2 7" id="KW-0349">Heme</keyword>
<keyword evidence="4 8" id="KW-0560">Oxidoreductase</keyword>
<keyword evidence="10" id="KW-1185">Reference proteome</keyword>
<evidence type="ECO:0000256" key="4">
    <source>
        <dbReference type="ARBA" id="ARBA00023002"/>
    </source>
</evidence>
<dbReference type="InterPro" id="IPR002401">
    <property type="entry name" value="Cyt_P450_E_grp-I"/>
</dbReference>
<dbReference type="AlphaFoldDB" id="A0A6I4IGM0"/>
<keyword evidence="6 8" id="KW-0503">Monooxygenase</keyword>
<dbReference type="InterPro" id="IPR001128">
    <property type="entry name" value="Cyt_P450"/>
</dbReference>
<dbReference type="RefSeq" id="WP_140997234.1">
    <property type="nucleotide sequence ID" value="NZ_VDCZ01000003.1"/>
</dbReference>
<feature type="binding site" description="axial binding residue" evidence="7">
    <location>
        <position position="393"/>
    </location>
    <ligand>
        <name>heme</name>
        <dbReference type="ChEBI" id="CHEBI:30413"/>
    </ligand>
    <ligandPart>
        <name>Fe</name>
        <dbReference type="ChEBI" id="CHEBI:18248"/>
    </ligandPart>
</feature>
<evidence type="ECO:0000313" key="10">
    <source>
        <dbReference type="Proteomes" id="UP000431264"/>
    </source>
</evidence>
<evidence type="ECO:0000256" key="3">
    <source>
        <dbReference type="ARBA" id="ARBA00022723"/>
    </source>
</evidence>
<organism evidence="9 10">
    <name type="scientific">Flavobacterium profundi</name>
    <dbReference type="NCBI Taxonomy" id="1774945"/>
    <lineage>
        <taxon>Bacteria</taxon>
        <taxon>Pseudomonadati</taxon>
        <taxon>Bacteroidota</taxon>
        <taxon>Flavobacteriia</taxon>
        <taxon>Flavobacteriales</taxon>
        <taxon>Flavobacteriaceae</taxon>
        <taxon>Flavobacterium</taxon>
    </lineage>
</organism>
<evidence type="ECO:0000256" key="1">
    <source>
        <dbReference type="ARBA" id="ARBA00010617"/>
    </source>
</evidence>
<name>A0A6I4IGM0_9FLAO</name>
<sequence>MSSEKKIPEVSLPKFIRHSLSILRNPLPFHKANFNKYGNSFRLNVGFGKSVIFTRDAELLSYVLQKNQKNYLKSPIQTRDLAKYIGKGLLTAEGEKWQKQRRLVQPAFHKSQLVQLLETIQSTINNELDLIPTNRPFDIFPVFNDLAFQTVVKSLFSSEIEDTDIKQLQHTTEITQKMLVKELRQPYLGWWFKLSGKIKFHIDLIDQSRAILHKLVTQRKQSAIRYNDLLDMLLDAKYEDGSSMEETQLLDEILILFAAGHETTSNALTFTCELLARHPQAQSKILEEIHKNKNESFDLMDKINHATYTKWVIQEAMRLYPPAYFIDRVNKELDSFQELELPKGSNLLFSVYEIHRHPEFWSNPEAFIPERFSDETVKFSKNYYPFGAGQRMCIGNNFAMYEMILAILSVVENYEIVEKKSPIQIKPLITLKPFESILEFKKRT</sequence>
<evidence type="ECO:0000256" key="6">
    <source>
        <dbReference type="ARBA" id="ARBA00023033"/>
    </source>
</evidence>
<evidence type="ECO:0000256" key="5">
    <source>
        <dbReference type="ARBA" id="ARBA00023004"/>
    </source>
</evidence>
<dbReference type="PRINTS" id="PR00385">
    <property type="entry name" value="P450"/>
</dbReference>
<dbReference type="InterPro" id="IPR036396">
    <property type="entry name" value="Cyt_P450_sf"/>
</dbReference>
<accession>A0A6I4IGM0</accession>
<evidence type="ECO:0000256" key="8">
    <source>
        <dbReference type="RuleBase" id="RU000461"/>
    </source>
</evidence>
<proteinExistence type="inferred from homology"/>
<keyword evidence="5 7" id="KW-0408">Iron</keyword>
<gene>
    <name evidence="9" type="ORF">GOQ30_06665</name>
</gene>